<dbReference type="Proteomes" id="UP000284375">
    <property type="component" value="Unassembled WGS sequence"/>
</dbReference>
<comment type="catalytic activity">
    <reaction evidence="1 13">
        <text>Hydrolyzes free adenine bases from 7,8-dihydro-8-oxoguanine:adenine mismatched double-stranded DNA, leaving an apurinic site.</text>
        <dbReference type="EC" id="3.2.2.31"/>
    </reaction>
</comment>
<comment type="function">
    <text evidence="13">Adenine glycosylase active on G-A mispairs.</text>
</comment>
<dbReference type="PANTHER" id="PTHR42944:SF1">
    <property type="entry name" value="ADENINE DNA GLYCOSYLASE"/>
    <property type="match status" value="1"/>
</dbReference>
<dbReference type="OrthoDB" id="10248838at2759"/>
<evidence type="ECO:0000256" key="5">
    <source>
        <dbReference type="ARBA" id="ARBA00022485"/>
    </source>
</evidence>
<keyword evidence="6" id="KW-0479">Metal-binding</keyword>
<dbReference type="GO" id="GO:0000701">
    <property type="term" value="F:purine-specific mismatch base pair DNA N-glycosylase activity"/>
    <property type="evidence" value="ECO:0007669"/>
    <property type="project" value="UniProtKB-EC"/>
</dbReference>
<feature type="domain" description="HhH-GPD" evidence="15">
    <location>
        <begin position="186"/>
        <end position="350"/>
    </location>
</feature>
<dbReference type="InterPro" id="IPR044298">
    <property type="entry name" value="MIG/MutY"/>
</dbReference>
<dbReference type="InterPro" id="IPR023170">
    <property type="entry name" value="HhH_base_excis_C"/>
</dbReference>
<dbReference type="AlphaFoldDB" id="A0A423V9T6"/>
<proteinExistence type="inferred from homology"/>
<protein>
    <recommendedName>
        <fullName evidence="4 13">Adenine DNA glycosylase</fullName>
        <ecNumber evidence="3 13">3.2.2.31</ecNumber>
    </recommendedName>
</protein>
<evidence type="ECO:0000256" key="6">
    <source>
        <dbReference type="ARBA" id="ARBA00022723"/>
    </source>
</evidence>
<dbReference type="GO" id="GO:0032357">
    <property type="term" value="F:oxidized purine DNA binding"/>
    <property type="evidence" value="ECO:0007669"/>
    <property type="project" value="TreeGrafter"/>
</dbReference>
<dbReference type="FunFam" id="1.10.340.30:FF:000002">
    <property type="entry name" value="Adenine DNA glycosylase"/>
    <property type="match status" value="1"/>
</dbReference>
<evidence type="ECO:0000256" key="11">
    <source>
        <dbReference type="ARBA" id="ARBA00023204"/>
    </source>
</evidence>
<evidence type="ECO:0000313" key="17">
    <source>
        <dbReference type="Proteomes" id="UP000284375"/>
    </source>
</evidence>
<evidence type="ECO:0000256" key="10">
    <source>
        <dbReference type="ARBA" id="ARBA00023014"/>
    </source>
</evidence>
<evidence type="ECO:0000256" key="14">
    <source>
        <dbReference type="SAM" id="MobiDB-lite"/>
    </source>
</evidence>
<evidence type="ECO:0000256" key="7">
    <source>
        <dbReference type="ARBA" id="ARBA00022763"/>
    </source>
</evidence>
<evidence type="ECO:0000256" key="9">
    <source>
        <dbReference type="ARBA" id="ARBA00023004"/>
    </source>
</evidence>
<dbReference type="CDD" id="cd00056">
    <property type="entry name" value="ENDO3c"/>
    <property type="match status" value="1"/>
</dbReference>
<dbReference type="GO" id="GO:0046872">
    <property type="term" value="F:metal ion binding"/>
    <property type="evidence" value="ECO:0007669"/>
    <property type="project" value="UniProtKB-UniRule"/>
</dbReference>
<feature type="region of interest" description="Disordered" evidence="14">
    <location>
        <begin position="18"/>
        <end position="90"/>
    </location>
</feature>
<keyword evidence="11" id="KW-0234">DNA repair</keyword>
<dbReference type="GO" id="GO:0005634">
    <property type="term" value="C:nucleus"/>
    <property type="evidence" value="ECO:0007669"/>
    <property type="project" value="TreeGrafter"/>
</dbReference>
<dbReference type="SUPFAM" id="SSF55811">
    <property type="entry name" value="Nudix"/>
    <property type="match status" value="1"/>
</dbReference>
<dbReference type="InterPro" id="IPR015797">
    <property type="entry name" value="NUDIX_hydrolase-like_dom_sf"/>
</dbReference>
<keyword evidence="8" id="KW-0378">Hydrolase</keyword>
<evidence type="ECO:0000256" key="1">
    <source>
        <dbReference type="ARBA" id="ARBA00000843"/>
    </source>
</evidence>
<accession>A0A423V9T6</accession>
<dbReference type="SUPFAM" id="SSF48150">
    <property type="entry name" value="DNA-glycosylase"/>
    <property type="match status" value="1"/>
</dbReference>
<dbReference type="GO" id="GO:0034039">
    <property type="term" value="F:8-oxo-7,8-dihydroguanine DNA N-glycosylase activity"/>
    <property type="evidence" value="ECO:0007669"/>
    <property type="project" value="TreeGrafter"/>
</dbReference>
<evidence type="ECO:0000256" key="8">
    <source>
        <dbReference type="ARBA" id="ARBA00022801"/>
    </source>
</evidence>
<organism evidence="16 17">
    <name type="scientific">Cytospora chrysosperma</name>
    <name type="common">Cytospora canker fungus</name>
    <name type="synonym">Sphaeria chrysosperma</name>
    <dbReference type="NCBI Taxonomy" id="252740"/>
    <lineage>
        <taxon>Eukaryota</taxon>
        <taxon>Fungi</taxon>
        <taxon>Dikarya</taxon>
        <taxon>Ascomycota</taxon>
        <taxon>Pezizomycotina</taxon>
        <taxon>Sordariomycetes</taxon>
        <taxon>Sordariomycetidae</taxon>
        <taxon>Diaporthales</taxon>
        <taxon>Cytosporaceae</taxon>
        <taxon>Cytospora</taxon>
    </lineage>
</organism>
<dbReference type="GO" id="GO:0006298">
    <property type="term" value="P:mismatch repair"/>
    <property type="evidence" value="ECO:0007669"/>
    <property type="project" value="TreeGrafter"/>
</dbReference>
<dbReference type="PANTHER" id="PTHR42944">
    <property type="entry name" value="ADENINE DNA GLYCOSYLASE"/>
    <property type="match status" value="1"/>
</dbReference>
<dbReference type="GO" id="GO:0035485">
    <property type="term" value="F:adenine/guanine mispair binding"/>
    <property type="evidence" value="ECO:0007669"/>
    <property type="project" value="TreeGrafter"/>
</dbReference>
<dbReference type="PROSITE" id="PS01155">
    <property type="entry name" value="ENDONUCLEASE_III_2"/>
    <property type="match status" value="1"/>
</dbReference>
<dbReference type="InterPro" id="IPR029119">
    <property type="entry name" value="MutY_C"/>
</dbReference>
<name>A0A423V9T6_CYTCH</name>
<dbReference type="Pfam" id="PF14815">
    <property type="entry name" value="NUDIX_4"/>
    <property type="match status" value="1"/>
</dbReference>
<keyword evidence="12 13" id="KW-0326">Glycosidase</keyword>
<comment type="similarity">
    <text evidence="2 13">Belongs to the Nth/MutY family.</text>
</comment>
<dbReference type="Gene3D" id="1.10.340.30">
    <property type="entry name" value="Hypothetical protein, domain 2"/>
    <property type="match status" value="1"/>
</dbReference>
<gene>
    <name evidence="16" type="ORF">VSDG_09667</name>
</gene>
<dbReference type="CDD" id="cd03431">
    <property type="entry name" value="NUDIX_DNA_Glycosylase_C-MutY"/>
    <property type="match status" value="1"/>
</dbReference>
<dbReference type="Gene3D" id="1.10.1670.10">
    <property type="entry name" value="Helix-hairpin-Helix base-excision DNA repair enzymes (C-terminal)"/>
    <property type="match status" value="1"/>
</dbReference>
<dbReference type="InterPro" id="IPR003265">
    <property type="entry name" value="HhH-GPD_domain"/>
</dbReference>
<feature type="region of interest" description="Disordered" evidence="14">
    <location>
        <begin position="434"/>
        <end position="456"/>
    </location>
</feature>
<evidence type="ECO:0000313" key="16">
    <source>
        <dbReference type="EMBL" id="ROV87651.1"/>
    </source>
</evidence>
<evidence type="ECO:0000256" key="3">
    <source>
        <dbReference type="ARBA" id="ARBA00012045"/>
    </source>
</evidence>
<dbReference type="STRING" id="252740.A0A423V9T6"/>
<comment type="caution">
    <text evidence="16">The sequence shown here is derived from an EMBL/GenBank/DDBJ whole genome shotgun (WGS) entry which is preliminary data.</text>
</comment>
<dbReference type="EC" id="3.2.2.31" evidence="3 13"/>
<dbReference type="Gene3D" id="3.90.79.10">
    <property type="entry name" value="Nucleoside Triphosphate Pyrophosphohydrolase"/>
    <property type="match status" value="1"/>
</dbReference>
<dbReference type="InterPro" id="IPR004036">
    <property type="entry name" value="Endonuclease-III-like_CS2"/>
</dbReference>
<dbReference type="GO" id="GO:0006285">
    <property type="term" value="P:base-excision repair, AP site formation"/>
    <property type="evidence" value="ECO:0007669"/>
    <property type="project" value="UniProtKB-ARBA"/>
</dbReference>
<keyword evidence="9 13" id="KW-0408">Iron</keyword>
<comment type="cofactor">
    <cofactor evidence="13">
        <name>[4Fe-4S] cluster</name>
        <dbReference type="ChEBI" id="CHEBI:49883"/>
    </cofactor>
    <text evidence="13">Binds 1 [4Fe-4S] cluster.</text>
</comment>
<dbReference type="InterPro" id="IPR011257">
    <property type="entry name" value="DNA_glycosylase"/>
</dbReference>
<evidence type="ECO:0000256" key="2">
    <source>
        <dbReference type="ARBA" id="ARBA00008343"/>
    </source>
</evidence>
<keyword evidence="10" id="KW-0411">Iron-sulfur</keyword>
<dbReference type="SMART" id="SM00478">
    <property type="entry name" value="ENDO3c"/>
    <property type="match status" value="1"/>
</dbReference>
<keyword evidence="7 13" id="KW-0227">DNA damage</keyword>
<evidence type="ECO:0000256" key="13">
    <source>
        <dbReference type="RuleBase" id="RU365096"/>
    </source>
</evidence>
<evidence type="ECO:0000256" key="12">
    <source>
        <dbReference type="ARBA" id="ARBA00023295"/>
    </source>
</evidence>
<dbReference type="EMBL" id="LJZO01000078">
    <property type="protein sequence ID" value="ROV87651.1"/>
    <property type="molecule type" value="Genomic_DNA"/>
</dbReference>
<evidence type="ECO:0000259" key="15">
    <source>
        <dbReference type="SMART" id="SM00478"/>
    </source>
</evidence>
<dbReference type="GO" id="GO:0051539">
    <property type="term" value="F:4 iron, 4 sulfur cluster binding"/>
    <property type="evidence" value="ECO:0007669"/>
    <property type="project" value="UniProtKB-UniRule"/>
</dbReference>
<reference evidence="16 17" key="1">
    <citation type="submission" date="2015-09" db="EMBL/GenBank/DDBJ databases">
        <title>Host preference determinants of Valsa canker pathogens revealed by comparative genomics.</title>
        <authorList>
            <person name="Yin Z."/>
            <person name="Huang L."/>
        </authorList>
    </citation>
    <scope>NUCLEOTIDE SEQUENCE [LARGE SCALE GENOMIC DNA]</scope>
    <source>
        <strain evidence="16 17">YSFL</strain>
    </source>
</reference>
<feature type="compositionally biased region" description="Basic and acidic residues" evidence="14">
    <location>
        <begin position="47"/>
        <end position="61"/>
    </location>
</feature>
<evidence type="ECO:0000256" key="4">
    <source>
        <dbReference type="ARBA" id="ARBA00022023"/>
    </source>
</evidence>
<keyword evidence="17" id="KW-1185">Reference proteome</keyword>
<sequence length="633" mass="69023">MANRRQCAVLAAKRIRSQLGSDDETSYGEHSTAKTSPTETVALAKSLSERKERTAEVRPSSHDASLGSAPPSKRLKPSRGSTTKPRNLPHLQKQLFGASCETGMEAHVCQFPLRQHSLVYHRPLLLQGPIGKQGRAALLTWFDSVSTRRRMPWRKDWIDPRKHDDASELRRALSVRAYEVWISEIMLQQTRVAVVIDYWARWMTKWPTIEQLAAAGEDEVTSAWRGLGYYSRAKRIHEAAKMVVQDPSLRGLLPEDAGELQARIPGIGKYTAGAISSIVDGNVLRVLSRQLGILGNVKSDKAVIDLLWAAADALVEAVVLETPGLDEAGIPRPSDRPGRWGQALMELGSTVCTPNPDCAACPVTSTCRAHEEGKVLAAMQGHCGEPVGQYASGPVEIEDICSICEPFEHIADDASAGNEVATTKAPACGRTQAAESPFFSSRTSSGPGKDARNWAESDPPQAFKVVASHARKFPLKVVKKAVREQETIVCAVRRSSDGRYLLQKRPEKGLLAGLWEFPSYIIPDGSDTSGTKRKHIASEFATGLFVSTDRSAGARRSGTARASTPKMIKHVGDLGSIPWVFSHLKLTMHVHIFQLEDDDVSRPMALAQAQDAGGCRWADAESVEQESMGTGTC</sequence>
<dbReference type="Pfam" id="PF00730">
    <property type="entry name" value="HhH-GPD"/>
    <property type="match status" value="1"/>
</dbReference>
<keyword evidence="5" id="KW-0004">4Fe-4S</keyword>